<keyword evidence="11 12" id="KW-0472">Membrane</keyword>
<dbReference type="InterPro" id="IPR050428">
    <property type="entry name" value="TCS_sensor_his_kinase"/>
</dbReference>
<dbReference type="InterPro" id="IPR003660">
    <property type="entry name" value="HAMP_dom"/>
</dbReference>
<evidence type="ECO:0000256" key="12">
    <source>
        <dbReference type="SAM" id="Phobius"/>
    </source>
</evidence>
<dbReference type="EMBL" id="CAFBMR010000099">
    <property type="protein sequence ID" value="CAB4926177.1"/>
    <property type="molecule type" value="Genomic_DNA"/>
</dbReference>
<gene>
    <name evidence="15" type="ORF">UFOPK3610_01691</name>
</gene>
<dbReference type="InterPro" id="IPR003661">
    <property type="entry name" value="HisK_dim/P_dom"/>
</dbReference>
<evidence type="ECO:0000259" key="13">
    <source>
        <dbReference type="PROSITE" id="PS50109"/>
    </source>
</evidence>
<evidence type="ECO:0000313" key="15">
    <source>
        <dbReference type="EMBL" id="CAB4926177.1"/>
    </source>
</evidence>
<keyword evidence="8" id="KW-0418">Kinase</keyword>
<dbReference type="Gene3D" id="1.10.287.130">
    <property type="match status" value="1"/>
</dbReference>
<dbReference type="SMART" id="SM00304">
    <property type="entry name" value="HAMP"/>
    <property type="match status" value="1"/>
</dbReference>
<dbReference type="EC" id="2.7.13.3" evidence="3"/>
<keyword evidence="9 12" id="KW-1133">Transmembrane helix</keyword>
<evidence type="ECO:0000256" key="6">
    <source>
        <dbReference type="ARBA" id="ARBA00022679"/>
    </source>
</evidence>
<keyword evidence="7 12" id="KW-0812">Transmembrane</keyword>
<dbReference type="SMART" id="SM00387">
    <property type="entry name" value="HATPase_c"/>
    <property type="match status" value="1"/>
</dbReference>
<reference evidence="15" key="1">
    <citation type="submission" date="2020-05" db="EMBL/GenBank/DDBJ databases">
        <authorList>
            <person name="Chiriac C."/>
            <person name="Salcher M."/>
            <person name="Ghai R."/>
            <person name="Kavagutti S V."/>
        </authorList>
    </citation>
    <scope>NUCLEOTIDE SEQUENCE</scope>
</reference>
<evidence type="ECO:0000256" key="4">
    <source>
        <dbReference type="ARBA" id="ARBA00022475"/>
    </source>
</evidence>
<dbReference type="PANTHER" id="PTHR45436:SF5">
    <property type="entry name" value="SENSOR HISTIDINE KINASE TRCS"/>
    <property type="match status" value="1"/>
</dbReference>
<dbReference type="SMART" id="SM00388">
    <property type="entry name" value="HisKA"/>
    <property type="match status" value="1"/>
</dbReference>
<evidence type="ECO:0000256" key="3">
    <source>
        <dbReference type="ARBA" id="ARBA00012438"/>
    </source>
</evidence>
<evidence type="ECO:0000256" key="9">
    <source>
        <dbReference type="ARBA" id="ARBA00022989"/>
    </source>
</evidence>
<evidence type="ECO:0000256" key="10">
    <source>
        <dbReference type="ARBA" id="ARBA00023012"/>
    </source>
</evidence>
<comment type="catalytic activity">
    <reaction evidence="1">
        <text>ATP + protein L-histidine = ADP + protein N-phospho-L-histidine.</text>
        <dbReference type="EC" id="2.7.13.3"/>
    </reaction>
</comment>
<feature type="domain" description="Histidine kinase" evidence="13">
    <location>
        <begin position="240"/>
        <end position="448"/>
    </location>
</feature>
<dbReference type="Pfam" id="PF00672">
    <property type="entry name" value="HAMP"/>
    <property type="match status" value="1"/>
</dbReference>
<dbReference type="SUPFAM" id="SSF103190">
    <property type="entry name" value="Sensory domain-like"/>
    <property type="match status" value="1"/>
</dbReference>
<dbReference type="InterPro" id="IPR036097">
    <property type="entry name" value="HisK_dim/P_sf"/>
</dbReference>
<dbReference type="InterPro" id="IPR036890">
    <property type="entry name" value="HATPase_C_sf"/>
</dbReference>
<protein>
    <recommendedName>
        <fullName evidence="3">histidine kinase</fullName>
        <ecNumber evidence="3">2.7.13.3</ecNumber>
    </recommendedName>
</protein>
<accession>A0A6J7I6R0</accession>
<dbReference type="SUPFAM" id="SSF47384">
    <property type="entry name" value="Homodimeric domain of signal transducing histidine kinase"/>
    <property type="match status" value="1"/>
</dbReference>
<evidence type="ECO:0000256" key="2">
    <source>
        <dbReference type="ARBA" id="ARBA00004651"/>
    </source>
</evidence>
<dbReference type="InterPro" id="IPR005467">
    <property type="entry name" value="His_kinase_dom"/>
</dbReference>
<evidence type="ECO:0000259" key="14">
    <source>
        <dbReference type="PROSITE" id="PS50885"/>
    </source>
</evidence>
<dbReference type="Gene3D" id="3.30.450.20">
    <property type="entry name" value="PAS domain"/>
    <property type="match status" value="1"/>
</dbReference>
<dbReference type="InterPro" id="IPR029151">
    <property type="entry name" value="Sensor-like_sf"/>
</dbReference>
<organism evidence="15">
    <name type="scientific">freshwater metagenome</name>
    <dbReference type="NCBI Taxonomy" id="449393"/>
    <lineage>
        <taxon>unclassified sequences</taxon>
        <taxon>metagenomes</taxon>
        <taxon>ecological metagenomes</taxon>
    </lineage>
</organism>
<dbReference type="PROSITE" id="PS50885">
    <property type="entry name" value="HAMP"/>
    <property type="match status" value="1"/>
</dbReference>
<dbReference type="InterPro" id="IPR004358">
    <property type="entry name" value="Sig_transdc_His_kin-like_C"/>
</dbReference>
<dbReference type="InterPro" id="IPR003594">
    <property type="entry name" value="HATPase_dom"/>
</dbReference>
<dbReference type="SUPFAM" id="SSF55874">
    <property type="entry name" value="ATPase domain of HSP90 chaperone/DNA topoisomerase II/histidine kinase"/>
    <property type="match status" value="1"/>
</dbReference>
<sequence>MTRRLILAMTALVAGVAVALALPLAYIFAQDQRAAFVTNLEVETLAAASLFSSQAQEKWQETADSTATRTGARVVVVDTTYVLVADSDASGLDRTFERPEMQQALSGELASASRYSSTLNTDLRYVAAPVVQGLSVVAAVRLSLPESNLNQLVLRSWLGLAAFVIAVIVVAALLAWFIARSIAAPMQRVAEVAAVLPEDLERRANERRGPQEVRAIAHALNSTAGRLSGILRRQERVAADASHHLRTPLTGVRLRLEAIEDISGEPDVREQASAAMVEVDRLSRRIDQVLALARSDAGAGTSSYVDASEIVHQRVRAAELEAQARGIDLRSSVSDGVQVLVAPGVFDRIVDELLGNAFLYAREAIIVDLSMGAAQVHLRIGDDGPGLPEAERTAVFERFQRGSTSVPGGSGLGLALVRESARAAGGDAEAGVSPLGGFAVHVTLPTISWGKLPV</sequence>
<dbReference type="CDD" id="cd00082">
    <property type="entry name" value="HisKA"/>
    <property type="match status" value="1"/>
</dbReference>
<keyword evidence="5" id="KW-0597">Phosphoprotein</keyword>
<evidence type="ECO:0000256" key="8">
    <source>
        <dbReference type="ARBA" id="ARBA00022777"/>
    </source>
</evidence>
<feature type="transmembrane region" description="Helical" evidence="12">
    <location>
        <begin position="156"/>
        <end position="179"/>
    </location>
</feature>
<dbReference type="GO" id="GO:0005886">
    <property type="term" value="C:plasma membrane"/>
    <property type="evidence" value="ECO:0007669"/>
    <property type="project" value="UniProtKB-SubCell"/>
</dbReference>
<feature type="domain" description="HAMP" evidence="14">
    <location>
        <begin position="180"/>
        <end position="232"/>
    </location>
</feature>
<name>A0A6J7I6R0_9ZZZZ</name>
<comment type="subcellular location">
    <subcellularLocation>
        <location evidence="2">Cell membrane</location>
        <topology evidence="2">Multi-pass membrane protein</topology>
    </subcellularLocation>
</comment>
<keyword evidence="6" id="KW-0808">Transferase</keyword>
<keyword evidence="10" id="KW-0902">Two-component regulatory system</keyword>
<evidence type="ECO:0000256" key="1">
    <source>
        <dbReference type="ARBA" id="ARBA00000085"/>
    </source>
</evidence>
<dbReference type="PRINTS" id="PR00344">
    <property type="entry name" value="BCTRLSENSOR"/>
</dbReference>
<dbReference type="Gene3D" id="3.30.565.10">
    <property type="entry name" value="Histidine kinase-like ATPase, C-terminal domain"/>
    <property type="match status" value="1"/>
</dbReference>
<dbReference type="Pfam" id="PF00512">
    <property type="entry name" value="HisKA"/>
    <property type="match status" value="1"/>
</dbReference>
<dbReference type="GO" id="GO:0000155">
    <property type="term" value="F:phosphorelay sensor kinase activity"/>
    <property type="evidence" value="ECO:0007669"/>
    <property type="project" value="InterPro"/>
</dbReference>
<proteinExistence type="predicted"/>
<evidence type="ECO:0000256" key="7">
    <source>
        <dbReference type="ARBA" id="ARBA00022692"/>
    </source>
</evidence>
<dbReference type="PROSITE" id="PS50109">
    <property type="entry name" value="HIS_KIN"/>
    <property type="match status" value="1"/>
</dbReference>
<feature type="transmembrane region" description="Helical" evidence="12">
    <location>
        <begin position="123"/>
        <end position="144"/>
    </location>
</feature>
<dbReference type="Pfam" id="PF02518">
    <property type="entry name" value="HATPase_c"/>
    <property type="match status" value="1"/>
</dbReference>
<evidence type="ECO:0000256" key="5">
    <source>
        <dbReference type="ARBA" id="ARBA00022553"/>
    </source>
</evidence>
<evidence type="ECO:0000256" key="11">
    <source>
        <dbReference type="ARBA" id="ARBA00023136"/>
    </source>
</evidence>
<dbReference type="PANTHER" id="PTHR45436">
    <property type="entry name" value="SENSOR HISTIDINE KINASE YKOH"/>
    <property type="match status" value="1"/>
</dbReference>
<dbReference type="AlphaFoldDB" id="A0A6J7I6R0"/>
<keyword evidence="4" id="KW-1003">Cell membrane</keyword>